<dbReference type="PROSITE" id="PS50995">
    <property type="entry name" value="HTH_MARR_2"/>
    <property type="match status" value="1"/>
</dbReference>
<name>A0A5P8FJE3_9MICO</name>
<dbReference type="InterPro" id="IPR039422">
    <property type="entry name" value="MarR/SlyA-like"/>
</dbReference>
<dbReference type="PANTHER" id="PTHR33164:SF99">
    <property type="entry name" value="MARR FAMILY REGULATORY PROTEIN"/>
    <property type="match status" value="1"/>
</dbReference>
<dbReference type="InterPro" id="IPR000835">
    <property type="entry name" value="HTH_MarR-typ"/>
</dbReference>
<dbReference type="RefSeq" id="WP_123091444.1">
    <property type="nucleotide sequence ID" value="NZ_CP044548.2"/>
</dbReference>
<dbReference type="GeneID" id="59163173"/>
<protein>
    <submittedName>
        <fullName evidence="3">MarR family transcriptional regulator</fullName>
    </submittedName>
</protein>
<dbReference type="AlphaFoldDB" id="A0A5P8FJE3"/>
<dbReference type="KEGG" id="jme:EEW87_001825"/>
<dbReference type="Gene3D" id="1.10.10.10">
    <property type="entry name" value="Winged helix-like DNA-binding domain superfamily/Winged helix DNA-binding domain"/>
    <property type="match status" value="1"/>
</dbReference>
<evidence type="ECO:0000313" key="3">
    <source>
        <dbReference type="EMBL" id="QFQ29333.2"/>
    </source>
</evidence>
<evidence type="ECO:0000313" key="4">
    <source>
        <dbReference type="Proteomes" id="UP000271708"/>
    </source>
</evidence>
<accession>A0A5P8FJE3</accession>
<dbReference type="GO" id="GO:0006950">
    <property type="term" value="P:response to stress"/>
    <property type="evidence" value="ECO:0007669"/>
    <property type="project" value="TreeGrafter"/>
</dbReference>
<evidence type="ECO:0000259" key="2">
    <source>
        <dbReference type="PROSITE" id="PS50995"/>
    </source>
</evidence>
<dbReference type="GO" id="GO:0003700">
    <property type="term" value="F:DNA-binding transcription factor activity"/>
    <property type="evidence" value="ECO:0007669"/>
    <property type="project" value="InterPro"/>
</dbReference>
<dbReference type="SUPFAM" id="SSF46785">
    <property type="entry name" value="Winged helix' DNA-binding domain"/>
    <property type="match status" value="1"/>
</dbReference>
<proteinExistence type="predicted"/>
<dbReference type="Proteomes" id="UP000271708">
    <property type="component" value="Chromosome"/>
</dbReference>
<dbReference type="InterPro" id="IPR036390">
    <property type="entry name" value="WH_DNA-bd_sf"/>
</dbReference>
<sequence length="186" mass="19885">MPVAPPPADPEAPRWLSEEEQRAWIAVARLVLQLPGALDAQLQRDAGINLFEYLVVSRLSMAPERTLRMGELADMTGGSQSRLSNVVKRLEHRGLVRREPDPADGRYTLAILTEVGWSTVVAAAPGHVDAVRHLVLDPLDASQITALSEIGEQLRTHVRSECDAAAHGSGGALAGTPDDLSGCDAS</sequence>
<dbReference type="SMART" id="SM00347">
    <property type="entry name" value="HTH_MARR"/>
    <property type="match status" value="1"/>
</dbReference>
<dbReference type="PANTHER" id="PTHR33164">
    <property type="entry name" value="TRANSCRIPTIONAL REGULATOR, MARR FAMILY"/>
    <property type="match status" value="1"/>
</dbReference>
<feature type="region of interest" description="Disordered" evidence="1">
    <location>
        <begin position="166"/>
        <end position="186"/>
    </location>
</feature>
<dbReference type="Pfam" id="PF12802">
    <property type="entry name" value="MarR_2"/>
    <property type="match status" value="1"/>
</dbReference>
<dbReference type="EMBL" id="CP044548">
    <property type="protein sequence ID" value="QFQ29333.2"/>
    <property type="molecule type" value="Genomic_DNA"/>
</dbReference>
<feature type="domain" description="HTH marR-type" evidence="2">
    <location>
        <begin position="20"/>
        <end position="156"/>
    </location>
</feature>
<gene>
    <name evidence="3" type="ORF">EEW87_001825</name>
</gene>
<evidence type="ECO:0000256" key="1">
    <source>
        <dbReference type="SAM" id="MobiDB-lite"/>
    </source>
</evidence>
<dbReference type="InterPro" id="IPR036388">
    <property type="entry name" value="WH-like_DNA-bd_sf"/>
</dbReference>
<organism evidence="3 4">
    <name type="scientific">Janibacter melonis</name>
    <dbReference type="NCBI Taxonomy" id="262209"/>
    <lineage>
        <taxon>Bacteria</taxon>
        <taxon>Bacillati</taxon>
        <taxon>Actinomycetota</taxon>
        <taxon>Actinomycetes</taxon>
        <taxon>Micrococcales</taxon>
        <taxon>Intrasporangiaceae</taxon>
        <taxon>Janibacter</taxon>
    </lineage>
</organism>
<reference evidence="3 4" key="1">
    <citation type="submission" date="2019-09" db="EMBL/GenBank/DDBJ databases">
        <title>Complete Genome Sequence of Janibacter melonis M714 with both human health impact and industrial applications.</title>
        <authorList>
            <person name="Jin M."/>
            <person name="Zhao Q.R."/>
        </authorList>
    </citation>
    <scope>NUCLEOTIDE SEQUENCE [LARGE SCALE GENOMIC DNA]</scope>
    <source>
        <strain evidence="3 4">M714</strain>
    </source>
</reference>